<evidence type="ECO:0000256" key="1">
    <source>
        <dbReference type="SAM" id="MobiDB-lite"/>
    </source>
</evidence>
<proteinExistence type="predicted"/>
<dbReference type="Proteomes" id="UP000027265">
    <property type="component" value="Unassembled WGS sequence"/>
</dbReference>
<sequence length="97" mass="11162">MKGRWWSTKTILLFTSSRHRELLPSPRGEALRTCEKNTTPSPNSFSVVFLWSYSLHAHAHSRIETQKPSRIRNVELNMPTTQPASHPPHDVILNYPS</sequence>
<reference evidence="3" key="1">
    <citation type="journal article" date="2014" name="Proc. Natl. Acad. Sci. U.S.A.">
        <title>Extensive sampling of basidiomycete genomes demonstrates inadequacy of the white-rot/brown-rot paradigm for wood decay fungi.</title>
        <authorList>
            <person name="Riley R."/>
            <person name="Salamov A.A."/>
            <person name="Brown D.W."/>
            <person name="Nagy L.G."/>
            <person name="Floudas D."/>
            <person name="Held B.W."/>
            <person name="Levasseur A."/>
            <person name="Lombard V."/>
            <person name="Morin E."/>
            <person name="Otillar R."/>
            <person name="Lindquist E.A."/>
            <person name="Sun H."/>
            <person name="LaButti K.M."/>
            <person name="Schmutz J."/>
            <person name="Jabbour D."/>
            <person name="Luo H."/>
            <person name="Baker S.E."/>
            <person name="Pisabarro A.G."/>
            <person name="Walton J.D."/>
            <person name="Blanchette R.A."/>
            <person name="Henrissat B."/>
            <person name="Martin F."/>
            <person name="Cullen D."/>
            <person name="Hibbett D.S."/>
            <person name="Grigoriev I.V."/>
        </authorList>
    </citation>
    <scope>NUCLEOTIDE SEQUENCE [LARGE SCALE GENOMIC DNA]</scope>
    <source>
        <strain evidence="3">MUCL 33604</strain>
    </source>
</reference>
<dbReference type="InParanoid" id="A0A067PPH9"/>
<dbReference type="HOGENOM" id="CLU_2346998_0_0_1"/>
<accession>A0A067PPH9</accession>
<evidence type="ECO:0000313" key="2">
    <source>
        <dbReference type="EMBL" id="KDQ52231.1"/>
    </source>
</evidence>
<evidence type="ECO:0000313" key="3">
    <source>
        <dbReference type="Proteomes" id="UP000027265"/>
    </source>
</evidence>
<keyword evidence="3" id="KW-1185">Reference proteome</keyword>
<organism evidence="2 3">
    <name type="scientific">Jaapia argillacea MUCL 33604</name>
    <dbReference type="NCBI Taxonomy" id="933084"/>
    <lineage>
        <taxon>Eukaryota</taxon>
        <taxon>Fungi</taxon>
        <taxon>Dikarya</taxon>
        <taxon>Basidiomycota</taxon>
        <taxon>Agaricomycotina</taxon>
        <taxon>Agaricomycetes</taxon>
        <taxon>Agaricomycetidae</taxon>
        <taxon>Jaapiales</taxon>
        <taxon>Jaapiaceae</taxon>
        <taxon>Jaapia</taxon>
    </lineage>
</organism>
<name>A0A067PPH9_9AGAM</name>
<dbReference type="AlphaFoldDB" id="A0A067PPH9"/>
<protein>
    <submittedName>
        <fullName evidence="2">Uncharacterized protein</fullName>
    </submittedName>
</protein>
<feature type="region of interest" description="Disordered" evidence="1">
    <location>
        <begin position="78"/>
        <end position="97"/>
    </location>
</feature>
<gene>
    <name evidence="2" type="ORF">JAAARDRAFT_485601</name>
</gene>
<dbReference type="EMBL" id="KL197741">
    <property type="protein sequence ID" value="KDQ52231.1"/>
    <property type="molecule type" value="Genomic_DNA"/>
</dbReference>